<protein>
    <submittedName>
        <fullName evidence="1">Uncharacterized protein</fullName>
    </submittedName>
</protein>
<evidence type="ECO:0000313" key="1">
    <source>
        <dbReference type="EMBL" id="HJG27378.1"/>
    </source>
</evidence>
<name>A0A921IIQ5_9FIRM</name>
<gene>
    <name evidence="1" type="ORF">K8V20_01850</name>
</gene>
<evidence type="ECO:0000313" key="2">
    <source>
        <dbReference type="Proteomes" id="UP000782880"/>
    </source>
</evidence>
<comment type="caution">
    <text evidence="1">The sequence shown here is derived from an EMBL/GenBank/DDBJ whole genome shotgun (WGS) entry which is preliminary data.</text>
</comment>
<reference evidence="1" key="2">
    <citation type="submission" date="2021-09" db="EMBL/GenBank/DDBJ databases">
        <authorList>
            <person name="Gilroy R."/>
        </authorList>
    </citation>
    <scope>NUCLEOTIDE SEQUENCE</scope>
    <source>
        <strain evidence="1">ChiBcec21-2208</strain>
    </source>
</reference>
<proteinExistence type="predicted"/>
<sequence>MKYETMKSRILPAPVLINNFVQGIEPYTYEAYLVEVVNATSYFLEKSNHELYTHPTKEDHGEWDCVSVGYAMDFKLIASESRLRALNLFSPQIVVEKGFVCYCAPKMGPGNKRYRPISAVRIFAALRFLNLDDLKEIRGEQTFREKAHKDIRFLLEVLETDKNLFLFFPYNMSFNDEGSFEEGLDIALTGIGRDFHNSLLYRSEVCPNRDTYFCFVYAKHFIISVWEDKALQFLDAIPMQKSPLFMKLIDYVDAMY</sequence>
<dbReference type="AlphaFoldDB" id="A0A921IIQ5"/>
<dbReference type="Proteomes" id="UP000782880">
    <property type="component" value="Unassembled WGS sequence"/>
</dbReference>
<dbReference type="EMBL" id="DYVE01000055">
    <property type="protein sequence ID" value="HJG27378.1"/>
    <property type="molecule type" value="Genomic_DNA"/>
</dbReference>
<accession>A0A921IIQ5</accession>
<reference evidence="1" key="1">
    <citation type="journal article" date="2021" name="PeerJ">
        <title>Extensive microbial diversity within the chicken gut microbiome revealed by metagenomics and culture.</title>
        <authorList>
            <person name="Gilroy R."/>
            <person name="Ravi A."/>
            <person name="Getino M."/>
            <person name="Pursley I."/>
            <person name="Horton D.L."/>
            <person name="Alikhan N.F."/>
            <person name="Baker D."/>
            <person name="Gharbi K."/>
            <person name="Hall N."/>
            <person name="Watson M."/>
            <person name="Adriaenssens E.M."/>
            <person name="Foster-Nyarko E."/>
            <person name="Jarju S."/>
            <person name="Secka A."/>
            <person name="Antonio M."/>
            <person name="Oren A."/>
            <person name="Chaudhuri R.R."/>
            <person name="La Ragione R."/>
            <person name="Hildebrand F."/>
            <person name="Pallen M.J."/>
        </authorList>
    </citation>
    <scope>NUCLEOTIDE SEQUENCE</scope>
    <source>
        <strain evidence="1">ChiBcec21-2208</strain>
    </source>
</reference>
<organism evidence="1 2">
    <name type="scientific">Subdoligranulum variabile</name>
    <dbReference type="NCBI Taxonomy" id="214851"/>
    <lineage>
        <taxon>Bacteria</taxon>
        <taxon>Bacillati</taxon>
        <taxon>Bacillota</taxon>
        <taxon>Clostridia</taxon>
        <taxon>Eubacteriales</taxon>
        <taxon>Oscillospiraceae</taxon>
        <taxon>Subdoligranulum</taxon>
    </lineage>
</organism>